<evidence type="ECO:0000313" key="2">
    <source>
        <dbReference type="Proteomes" id="UP001311232"/>
    </source>
</evidence>
<name>A0AAV9S9E0_9TELE</name>
<accession>A0AAV9S9E0</accession>
<keyword evidence="2" id="KW-1185">Reference proteome</keyword>
<dbReference type="Proteomes" id="UP001311232">
    <property type="component" value="Unassembled WGS sequence"/>
</dbReference>
<proteinExistence type="predicted"/>
<comment type="caution">
    <text evidence="1">The sequence shown here is derived from an EMBL/GenBank/DDBJ whole genome shotgun (WGS) entry which is preliminary data.</text>
</comment>
<organism evidence="1 2">
    <name type="scientific">Crenichthys baileyi</name>
    <name type="common">White River springfish</name>
    <dbReference type="NCBI Taxonomy" id="28760"/>
    <lineage>
        <taxon>Eukaryota</taxon>
        <taxon>Metazoa</taxon>
        <taxon>Chordata</taxon>
        <taxon>Craniata</taxon>
        <taxon>Vertebrata</taxon>
        <taxon>Euteleostomi</taxon>
        <taxon>Actinopterygii</taxon>
        <taxon>Neopterygii</taxon>
        <taxon>Teleostei</taxon>
        <taxon>Neoteleostei</taxon>
        <taxon>Acanthomorphata</taxon>
        <taxon>Ovalentaria</taxon>
        <taxon>Atherinomorphae</taxon>
        <taxon>Cyprinodontiformes</taxon>
        <taxon>Goodeidae</taxon>
        <taxon>Crenichthys</taxon>
    </lineage>
</organism>
<evidence type="ECO:0000313" key="1">
    <source>
        <dbReference type="EMBL" id="KAK5617703.1"/>
    </source>
</evidence>
<feature type="non-terminal residue" evidence="1">
    <location>
        <position position="1"/>
    </location>
</feature>
<reference evidence="1 2" key="1">
    <citation type="submission" date="2021-06" db="EMBL/GenBank/DDBJ databases">
        <authorList>
            <person name="Palmer J.M."/>
        </authorList>
    </citation>
    <scope>NUCLEOTIDE SEQUENCE [LARGE SCALE GENOMIC DNA]</scope>
    <source>
        <strain evidence="1 2">MEX-2019</strain>
        <tissue evidence="1">Muscle</tissue>
    </source>
</reference>
<dbReference type="EMBL" id="JAHHUM010000678">
    <property type="protein sequence ID" value="KAK5617703.1"/>
    <property type="molecule type" value="Genomic_DNA"/>
</dbReference>
<gene>
    <name evidence="1" type="ORF">CRENBAI_001428</name>
</gene>
<protein>
    <submittedName>
        <fullName evidence="1">Uncharacterized protein</fullName>
    </submittedName>
</protein>
<sequence length="100" mass="11700">LDRQRGIPAEINLQASAMQVLKEECRWWQILPKHAKEKRRGEKNLQRELALKGVLSDPMAGWSHTPYVITTSLPHLANLTCLYKNQLMRGYDYLARRPWT</sequence>
<dbReference type="AlphaFoldDB" id="A0AAV9S9E0"/>